<evidence type="ECO:0000313" key="2">
    <source>
        <dbReference type="Proteomes" id="UP000011081"/>
    </source>
</evidence>
<gene>
    <name evidence="1" type="ORF">VCUG_02426</name>
</gene>
<evidence type="ECO:0000313" key="1">
    <source>
        <dbReference type="EMBL" id="ELA46091.1"/>
    </source>
</evidence>
<dbReference type="EMBL" id="GL877465">
    <property type="protein sequence ID" value="ELA46091.1"/>
    <property type="molecule type" value="Genomic_DNA"/>
</dbReference>
<sequence length="101" mass="11515">MEKLFKDINIRACHRTTACNATYHHLDIFIVSLCAKFCHVAFTMCTRNSYLQKHEESLIYLKRGRRGANNNLMSACYNHANKHQSTNMGGGINSENAGDYE</sequence>
<dbReference type="RefSeq" id="XP_008075434.1">
    <property type="nucleotide sequence ID" value="XM_008077243.1"/>
</dbReference>
<dbReference type="GeneID" id="19880288"/>
<reference evidence="2" key="1">
    <citation type="submission" date="2011-03" db="EMBL/GenBank/DDBJ databases">
        <title>The genome sequence of Vavraia culicis strain floridensis.</title>
        <authorList>
            <consortium name="The Broad Institute Genome Sequencing Platform"/>
            <person name="Cuomo C."/>
            <person name="Becnel J."/>
            <person name="Sanscrainte N."/>
            <person name="Young S.K."/>
            <person name="Zeng Q."/>
            <person name="Gargeya S."/>
            <person name="Fitzgerald M."/>
            <person name="Haas B."/>
            <person name="Abouelleil A."/>
            <person name="Alvarado L."/>
            <person name="Arachchi H.M."/>
            <person name="Berlin A."/>
            <person name="Chapman S.B."/>
            <person name="Gearin G."/>
            <person name="Goldberg J."/>
            <person name="Griggs A."/>
            <person name="Gujja S."/>
            <person name="Hansen M."/>
            <person name="Heiman D."/>
            <person name="Howarth C."/>
            <person name="Larimer J."/>
            <person name="Lui A."/>
            <person name="MacDonald P.J.P."/>
            <person name="McCowen C."/>
            <person name="Montmayeur A."/>
            <person name="Murphy C."/>
            <person name="Neiman D."/>
            <person name="Pearson M."/>
            <person name="Priest M."/>
            <person name="Roberts A."/>
            <person name="Saif S."/>
            <person name="Shea T."/>
            <person name="Sisk P."/>
            <person name="Stolte C."/>
            <person name="Sykes S."/>
            <person name="Wortman J."/>
            <person name="Nusbaum C."/>
            <person name="Birren B."/>
        </authorList>
    </citation>
    <scope>NUCLEOTIDE SEQUENCE [LARGE SCALE GENOMIC DNA]</scope>
    <source>
        <strain evidence="2">floridensis</strain>
    </source>
</reference>
<organism evidence="1 2">
    <name type="scientific">Vavraia culicis (isolate floridensis)</name>
    <name type="common">Microsporidian parasite</name>
    <dbReference type="NCBI Taxonomy" id="948595"/>
    <lineage>
        <taxon>Eukaryota</taxon>
        <taxon>Fungi</taxon>
        <taxon>Fungi incertae sedis</taxon>
        <taxon>Microsporidia</taxon>
        <taxon>Pleistophoridae</taxon>
        <taxon>Vavraia</taxon>
    </lineage>
</organism>
<proteinExistence type="predicted"/>
<dbReference type="InParanoid" id="L2GR13"/>
<dbReference type="HOGENOM" id="CLU_2293825_0_0_1"/>
<name>L2GR13_VAVCU</name>
<keyword evidence="2" id="KW-1185">Reference proteome</keyword>
<accession>L2GR13</accession>
<dbReference type="Proteomes" id="UP000011081">
    <property type="component" value="Unassembled WGS sequence"/>
</dbReference>
<dbReference type="AlphaFoldDB" id="L2GR13"/>
<protein>
    <submittedName>
        <fullName evidence="1">Uncharacterized protein</fullName>
    </submittedName>
</protein>
<dbReference type="VEuPathDB" id="MicrosporidiaDB:VCUG_02426"/>